<dbReference type="EMBL" id="LR590464">
    <property type="protein sequence ID" value="VTP67444.1"/>
    <property type="molecule type" value="Genomic_DNA"/>
</dbReference>
<accession>A0A4U9HSX4</accession>
<feature type="compositionally biased region" description="Basic and acidic residues" evidence="1">
    <location>
        <begin position="74"/>
        <end position="83"/>
    </location>
</feature>
<protein>
    <submittedName>
        <fullName evidence="2">Uncharacterized protein</fullName>
    </submittedName>
</protein>
<dbReference type="Proteomes" id="UP000310719">
    <property type="component" value="Chromosome"/>
</dbReference>
<name>A0A4U9HSX4_9ENTR</name>
<dbReference type="AlphaFoldDB" id="A0A4U9HSX4"/>
<feature type="region of interest" description="Disordered" evidence="1">
    <location>
        <begin position="30"/>
        <end position="123"/>
    </location>
</feature>
<proteinExistence type="predicted"/>
<evidence type="ECO:0000313" key="3">
    <source>
        <dbReference type="Proteomes" id="UP000310719"/>
    </source>
</evidence>
<evidence type="ECO:0000313" key="2">
    <source>
        <dbReference type="EMBL" id="VTP67444.1"/>
    </source>
</evidence>
<feature type="compositionally biased region" description="Basic residues" evidence="1">
    <location>
        <begin position="84"/>
        <end position="93"/>
    </location>
</feature>
<evidence type="ECO:0000256" key="1">
    <source>
        <dbReference type="SAM" id="MobiDB-lite"/>
    </source>
</evidence>
<gene>
    <name evidence="2" type="ORF">NCTC13032_03050</name>
</gene>
<feature type="compositionally biased region" description="Basic and acidic residues" evidence="1">
    <location>
        <begin position="30"/>
        <end position="40"/>
    </location>
</feature>
<sequence length="123" mass="13711">MGGRAAQLRLEDGQRAAHIVTAHLHRTARFRETDQGDKNMLKSKRQQQTFTGTEDHRSKITGTVNDAANAGNAHGKDRPNQRDHKAKQTHHHKGDNGYKTGATKECQRVRQGGYCENARAASR</sequence>
<organism evidence="2 3">
    <name type="scientific">Leclercia adecarboxylata</name>
    <dbReference type="NCBI Taxonomy" id="83655"/>
    <lineage>
        <taxon>Bacteria</taxon>
        <taxon>Pseudomonadati</taxon>
        <taxon>Pseudomonadota</taxon>
        <taxon>Gammaproteobacteria</taxon>
        <taxon>Enterobacterales</taxon>
        <taxon>Enterobacteriaceae</taxon>
        <taxon>Leclercia</taxon>
    </lineage>
</organism>
<reference evidence="2 3" key="1">
    <citation type="submission" date="2019-05" db="EMBL/GenBank/DDBJ databases">
        <authorList>
            <consortium name="Pathogen Informatics"/>
        </authorList>
    </citation>
    <scope>NUCLEOTIDE SEQUENCE [LARGE SCALE GENOMIC DNA]</scope>
    <source>
        <strain evidence="2 3">NCTC13032</strain>
    </source>
</reference>